<comment type="caution">
    <text evidence="2">The sequence shown here is derived from an EMBL/GenBank/DDBJ whole genome shotgun (WGS) entry which is preliminary data.</text>
</comment>
<name>A0A9W5YZA0_9EURO</name>
<dbReference type="PANTHER" id="PTHR24148">
    <property type="entry name" value="ANKYRIN REPEAT DOMAIN-CONTAINING PROTEIN 39 HOMOLOG-RELATED"/>
    <property type="match status" value="1"/>
</dbReference>
<dbReference type="EMBL" id="BROQ01000149">
    <property type="protein sequence ID" value="GKZ26504.1"/>
    <property type="molecule type" value="Genomic_DNA"/>
</dbReference>
<sequence>MPDLYNPLNPNRREIRLLEILPSESEDGPIQGSLRVLSLDDSPKFEALSYAWGDITELTDVTISGCTLGVSENLALFLLRLRQTRETRVVWVDFICINQADVSEKSTQVPLMADIYRCATSVIAWLGDLSNPDIEEAVAYNDASEGRLTPRSKYWLDLGDPSTLTERQSQARERAMISVYFGGLELLDASYWKRLWTFQEWHLPSKEPLSFKFMRSRVQDMMGVNGKVGNDKSDDQKDFSNDYSRTLPLMVERLGSCSPARTPRTDTAPNIFRNDGPECRPFSTLLILTSGRQCTQPLDRVYALYGLAPHVQQWLLPDYTKSMDQVTLETTAYMINHDSVAFAFKDFDFGQTKALPSWALKLYDTEVPHSLSLTYNPFRDSKLKKTIYIEAYVSDLLLAHWVSSNLSTLHLRGRSIGRVFGASQLPSNSVDILHALSEIQEHVLGLQREKGDLSGKFLHDIYNCTGDHMEEVPILVLEFVDLMMSRRAEDRHKLYANISNEMKNQVDQYDVLTGKWAIQIDSGVGLRTIGIAEGTDIQDGDLLIVPYGTSQVWVIRDCPGEYQDKTACHKIMGRAYVAGIGEDLEYQLTPLIEELEKVPFEQFYLR</sequence>
<proteinExistence type="predicted"/>
<dbReference type="Proteomes" id="UP001143548">
    <property type="component" value="Unassembled WGS sequence"/>
</dbReference>
<dbReference type="AlphaFoldDB" id="A0A9W5YZA0"/>
<dbReference type="InterPro" id="IPR052895">
    <property type="entry name" value="HetReg/Transcr_Mod"/>
</dbReference>
<reference evidence="2" key="1">
    <citation type="submission" date="2022-07" db="EMBL/GenBank/DDBJ databases">
        <title>Taxonomy of Aspergillus series Nigri: significant species reduction supported by multi-species coalescent approaches.</title>
        <authorList>
            <person name="Bian C."/>
            <person name="Kusuya Y."/>
            <person name="Sklenar F."/>
            <person name="D'hooge E."/>
            <person name="Yaguchi T."/>
            <person name="Takahashi H."/>
            <person name="Hubka V."/>
        </authorList>
    </citation>
    <scope>NUCLEOTIDE SEQUENCE</scope>
    <source>
        <strain evidence="2">CBS 733.88</strain>
    </source>
</reference>
<gene>
    <name evidence="2" type="ORF">AbraCBS73388_002592</name>
</gene>
<dbReference type="InterPro" id="IPR010730">
    <property type="entry name" value="HET"/>
</dbReference>
<evidence type="ECO:0000313" key="3">
    <source>
        <dbReference type="Proteomes" id="UP001143548"/>
    </source>
</evidence>
<organism evidence="2 3">
    <name type="scientific">Aspergillus brasiliensis</name>
    <dbReference type="NCBI Taxonomy" id="319629"/>
    <lineage>
        <taxon>Eukaryota</taxon>
        <taxon>Fungi</taxon>
        <taxon>Dikarya</taxon>
        <taxon>Ascomycota</taxon>
        <taxon>Pezizomycotina</taxon>
        <taxon>Eurotiomycetes</taxon>
        <taxon>Eurotiomycetidae</taxon>
        <taxon>Eurotiales</taxon>
        <taxon>Aspergillaceae</taxon>
        <taxon>Aspergillus</taxon>
        <taxon>Aspergillus subgen. Circumdati</taxon>
    </lineage>
</organism>
<dbReference type="Pfam" id="PF06985">
    <property type="entry name" value="HET"/>
    <property type="match status" value="1"/>
</dbReference>
<accession>A0A9W5YZA0</accession>
<evidence type="ECO:0000259" key="1">
    <source>
        <dbReference type="Pfam" id="PF06985"/>
    </source>
</evidence>
<protein>
    <recommendedName>
        <fullName evidence="1">Heterokaryon incompatibility domain-containing protein</fullName>
    </recommendedName>
</protein>
<dbReference type="PANTHER" id="PTHR24148:SF64">
    <property type="entry name" value="HETEROKARYON INCOMPATIBILITY DOMAIN-CONTAINING PROTEIN"/>
    <property type="match status" value="1"/>
</dbReference>
<evidence type="ECO:0000313" key="2">
    <source>
        <dbReference type="EMBL" id="GKZ26504.1"/>
    </source>
</evidence>
<feature type="domain" description="Heterokaryon incompatibility" evidence="1">
    <location>
        <begin position="45"/>
        <end position="200"/>
    </location>
</feature>